<dbReference type="Pfam" id="PF01844">
    <property type="entry name" value="HNH"/>
    <property type="match status" value="1"/>
</dbReference>
<dbReference type="CDD" id="cd00085">
    <property type="entry name" value="HNHc"/>
    <property type="match status" value="1"/>
</dbReference>
<dbReference type="GO" id="GO:0003676">
    <property type="term" value="F:nucleic acid binding"/>
    <property type="evidence" value="ECO:0007669"/>
    <property type="project" value="InterPro"/>
</dbReference>
<dbReference type="InterPro" id="IPR003615">
    <property type="entry name" value="HNH_nuc"/>
</dbReference>
<dbReference type="AlphaFoldDB" id="A0A6C0GZU4"/>
<dbReference type="InterPro" id="IPR002711">
    <property type="entry name" value="HNH"/>
</dbReference>
<dbReference type="GO" id="GO:0004519">
    <property type="term" value="F:endonuclease activity"/>
    <property type="evidence" value="ECO:0007669"/>
    <property type="project" value="InterPro"/>
</dbReference>
<name>A0A6C0GZU4_9ZZZZ</name>
<sequence>MGLCQSNNLITKKNIKPKITINKKKTIPKSLKKEVWDKWVGKKYGVTKCLCCNYQEIRQIEFHCGHVISEKNGGKTNLDNLRPICAQCNLSMGIMNMLEFKKKYFTK</sequence>
<dbReference type="GO" id="GO:0008270">
    <property type="term" value="F:zinc ion binding"/>
    <property type="evidence" value="ECO:0007669"/>
    <property type="project" value="InterPro"/>
</dbReference>
<feature type="domain" description="HNH" evidence="1">
    <location>
        <begin position="49"/>
        <end position="90"/>
    </location>
</feature>
<protein>
    <recommendedName>
        <fullName evidence="1">HNH domain-containing protein</fullName>
    </recommendedName>
</protein>
<evidence type="ECO:0000259" key="1">
    <source>
        <dbReference type="Pfam" id="PF01844"/>
    </source>
</evidence>
<accession>A0A6C0GZU4</accession>
<proteinExistence type="predicted"/>
<dbReference type="Gene3D" id="1.10.30.50">
    <property type="match status" value="1"/>
</dbReference>
<reference evidence="2" key="1">
    <citation type="journal article" date="2020" name="Nature">
        <title>Giant virus diversity and host interactions through global metagenomics.</title>
        <authorList>
            <person name="Schulz F."/>
            <person name="Roux S."/>
            <person name="Paez-Espino D."/>
            <person name="Jungbluth S."/>
            <person name="Walsh D.A."/>
            <person name="Denef V.J."/>
            <person name="McMahon K.D."/>
            <person name="Konstantinidis K.T."/>
            <person name="Eloe-Fadrosh E.A."/>
            <person name="Kyrpides N.C."/>
            <person name="Woyke T."/>
        </authorList>
    </citation>
    <scope>NUCLEOTIDE SEQUENCE</scope>
    <source>
        <strain evidence="2">GVMAG-M-3300023179-4</strain>
    </source>
</reference>
<dbReference type="EMBL" id="MN739832">
    <property type="protein sequence ID" value="QHT73792.1"/>
    <property type="molecule type" value="Genomic_DNA"/>
</dbReference>
<organism evidence="2">
    <name type="scientific">viral metagenome</name>
    <dbReference type="NCBI Taxonomy" id="1070528"/>
    <lineage>
        <taxon>unclassified sequences</taxon>
        <taxon>metagenomes</taxon>
        <taxon>organismal metagenomes</taxon>
    </lineage>
</organism>
<evidence type="ECO:0000313" key="2">
    <source>
        <dbReference type="EMBL" id="QHT73792.1"/>
    </source>
</evidence>